<dbReference type="Pfam" id="PF01910">
    <property type="entry name" value="Thiamine_BP"/>
    <property type="match status" value="1"/>
</dbReference>
<evidence type="ECO:0000313" key="4">
    <source>
        <dbReference type="Proteomes" id="UP000277582"/>
    </source>
</evidence>
<organism evidence="3 4">
    <name type="scientific">Candidatus Methanodesulfokora washburnensis</name>
    <dbReference type="NCBI Taxonomy" id="2478471"/>
    <lineage>
        <taxon>Archaea</taxon>
        <taxon>Thermoproteota</taxon>
        <taxon>Candidatus Korarchaeia</taxon>
        <taxon>Candidatus Korarchaeia incertae sedis</taxon>
        <taxon>Candidatus Methanodesulfokora</taxon>
    </lineage>
</organism>
<gene>
    <name evidence="3" type="ORF">D6D85_08700</name>
</gene>
<feature type="domain" description="Thiamine-binding protein" evidence="2">
    <location>
        <begin position="5"/>
        <end position="96"/>
    </location>
</feature>
<protein>
    <submittedName>
        <fullName evidence="3">Thiamine-binding protein</fullName>
    </submittedName>
</protein>
<reference evidence="3 4" key="1">
    <citation type="submission" date="2018-10" db="EMBL/GenBank/DDBJ databases">
        <title>Co-occurring genomic capacity for anaerobic methane metabolism and dissimilatory sulfite reduction discovered in the Korarchaeota.</title>
        <authorList>
            <person name="Mckay L.J."/>
            <person name="Dlakic M."/>
            <person name="Fields M.W."/>
            <person name="Delmont T.O."/>
            <person name="Eren A.M."/>
            <person name="Jay Z.J."/>
            <person name="Klingelsmith K.B."/>
            <person name="Rusch D.B."/>
            <person name="Inskeep W.P."/>
        </authorList>
    </citation>
    <scope>NUCLEOTIDE SEQUENCE [LARGE SCALE GENOMIC DNA]</scope>
    <source>
        <strain evidence="3 4">MDKW</strain>
    </source>
</reference>
<dbReference type="RefSeq" id="WP_125671608.1">
    <property type="nucleotide sequence ID" value="NZ_RCOS01000100.1"/>
</dbReference>
<dbReference type="SUPFAM" id="SSF89957">
    <property type="entry name" value="MTH1187/YkoF-like"/>
    <property type="match status" value="1"/>
</dbReference>
<dbReference type="InterPro" id="IPR051614">
    <property type="entry name" value="UPF0045_domain"/>
</dbReference>
<dbReference type="PANTHER" id="PTHR33777:SF1">
    <property type="entry name" value="UPF0045 PROTEIN ECM15"/>
    <property type="match status" value="1"/>
</dbReference>
<evidence type="ECO:0000259" key="2">
    <source>
        <dbReference type="Pfam" id="PF01910"/>
    </source>
</evidence>
<keyword evidence="4" id="KW-1185">Reference proteome</keyword>
<dbReference type="PANTHER" id="PTHR33777">
    <property type="entry name" value="UPF0045 PROTEIN ECM15"/>
    <property type="match status" value="1"/>
</dbReference>
<sequence length="98" mass="11125">MPVIVEIAVDPIGTSSPSVGDYIRKVVEVLKKRGLKHWIGPMGTSVELPNLKELGDLLQDIHDELNKLGVMRIVTAVRVDDRRDKEIDMEYKVRRVSF</sequence>
<dbReference type="InterPro" id="IPR029756">
    <property type="entry name" value="MTH1187/YkoF-like"/>
</dbReference>
<evidence type="ECO:0000313" key="3">
    <source>
        <dbReference type="EMBL" id="RSN74107.1"/>
    </source>
</evidence>
<dbReference type="InterPro" id="IPR002767">
    <property type="entry name" value="Thiamine_BP"/>
</dbReference>
<proteinExistence type="inferred from homology"/>
<dbReference type="AlphaFoldDB" id="A0A429GJV9"/>
<dbReference type="Gene3D" id="3.30.70.930">
    <property type="match status" value="1"/>
</dbReference>
<dbReference type="NCBIfam" id="TIGR00106">
    <property type="entry name" value="MTH1187 family thiamine-binding protein"/>
    <property type="match status" value="1"/>
</dbReference>
<dbReference type="GO" id="GO:0005829">
    <property type="term" value="C:cytosol"/>
    <property type="evidence" value="ECO:0007669"/>
    <property type="project" value="TreeGrafter"/>
</dbReference>
<evidence type="ECO:0000256" key="1">
    <source>
        <dbReference type="ARBA" id="ARBA00010272"/>
    </source>
</evidence>
<comment type="similarity">
    <text evidence="1">Belongs to the UPF0045 family.</text>
</comment>
<dbReference type="Proteomes" id="UP000277582">
    <property type="component" value="Unassembled WGS sequence"/>
</dbReference>
<dbReference type="EMBL" id="RCOS01000100">
    <property type="protein sequence ID" value="RSN74107.1"/>
    <property type="molecule type" value="Genomic_DNA"/>
</dbReference>
<comment type="caution">
    <text evidence="3">The sequence shown here is derived from an EMBL/GenBank/DDBJ whole genome shotgun (WGS) entry which is preliminary data.</text>
</comment>
<dbReference type="OrthoDB" id="10763at2157"/>
<accession>A0A429GJV9</accession>
<name>A0A429GJV9_9CREN</name>